<feature type="region of interest" description="Disordered" evidence="1">
    <location>
        <begin position="114"/>
        <end position="138"/>
    </location>
</feature>
<sequence>MQQGVAVKIYRIKLLVQTVDNIPNRGYTSETDYQTSNIHFRSTHNENNREEKSRTTDIVPVNDDECTQPSYLRMTPQFIAGNESKRVRYGAASGLDRSTPYRRNPHRISYLQTDGAKVSTSLDLQPGTEPNSPAATTPFNLLQPADDSVQHWFRPYLNEQDDDQGSITNRDGESQVPTTNDLFAGVVDDSSQQSVGEAADDDSRLHRVVDGDGSSCN</sequence>
<feature type="compositionally biased region" description="Polar residues" evidence="1">
    <location>
        <begin position="165"/>
        <end position="181"/>
    </location>
</feature>
<feature type="compositionally biased region" description="Basic and acidic residues" evidence="1">
    <location>
        <begin position="201"/>
        <end position="210"/>
    </location>
</feature>
<gene>
    <name evidence="2" type="ORF">PIB30_009670</name>
</gene>
<evidence type="ECO:0000256" key="1">
    <source>
        <dbReference type="SAM" id="MobiDB-lite"/>
    </source>
</evidence>
<evidence type="ECO:0000313" key="3">
    <source>
        <dbReference type="Proteomes" id="UP001341840"/>
    </source>
</evidence>
<feature type="region of interest" description="Disordered" evidence="1">
    <location>
        <begin position="159"/>
        <end position="217"/>
    </location>
</feature>
<proteinExistence type="predicted"/>
<dbReference type="EMBL" id="JASCZI010120851">
    <property type="protein sequence ID" value="MED6155893.1"/>
    <property type="molecule type" value="Genomic_DNA"/>
</dbReference>
<name>A0ABU6U7T7_9FABA</name>
<accession>A0ABU6U7T7</accession>
<keyword evidence="3" id="KW-1185">Reference proteome</keyword>
<evidence type="ECO:0000313" key="2">
    <source>
        <dbReference type="EMBL" id="MED6155893.1"/>
    </source>
</evidence>
<comment type="caution">
    <text evidence="2">The sequence shown here is derived from an EMBL/GenBank/DDBJ whole genome shotgun (WGS) entry which is preliminary data.</text>
</comment>
<dbReference type="Proteomes" id="UP001341840">
    <property type="component" value="Unassembled WGS sequence"/>
</dbReference>
<organism evidence="2 3">
    <name type="scientific">Stylosanthes scabra</name>
    <dbReference type="NCBI Taxonomy" id="79078"/>
    <lineage>
        <taxon>Eukaryota</taxon>
        <taxon>Viridiplantae</taxon>
        <taxon>Streptophyta</taxon>
        <taxon>Embryophyta</taxon>
        <taxon>Tracheophyta</taxon>
        <taxon>Spermatophyta</taxon>
        <taxon>Magnoliopsida</taxon>
        <taxon>eudicotyledons</taxon>
        <taxon>Gunneridae</taxon>
        <taxon>Pentapetalae</taxon>
        <taxon>rosids</taxon>
        <taxon>fabids</taxon>
        <taxon>Fabales</taxon>
        <taxon>Fabaceae</taxon>
        <taxon>Papilionoideae</taxon>
        <taxon>50 kb inversion clade</taxon>
        <taxon>dalbergioids sensu lato</taxon>
        <taxon>Dalbergieae</taxon>
        <taxon>Pterocarpus clade</taxon>
        <taxon>Stylosanthes</taxon>
    </lineage>
</organism>
<reference evidence="2 3" key="1">
    <citation type="journal article" date="2023" name="Plants (Basel)">
        <title>Bridging the Gap: Combining Genomics and Transcriptomics Approaches to Understand Stylosanthes scabra, an Orphan Legume from the Brazilian Caatinga.</title>
        <authorList>
            <person name="Ferreira-Neto J.R.C."/>
            <person name="da Silva M.D."/>
            <person name="Binneck E."/>
            <person name="de Melo N.F."/>
            <person name="da Silva R.H."/>
            <person name="de Melo A.L.T.M."/>
            <person name="Pandolfi V."/>
            <person name="Bustamante F.O."/>
            <person name="Brasileiro-Vidal A.C."/>
            <person name="Benko-Iseppon A.M."/>
        </authorList>
    </citation>
    <scope>NUCLEOTIDE SEQUENCE [LARGE SCALE GENOMIC DNA]</scope>
    <source>
        <tissue evidence="2">Leaves</tissue>
    </source>
</reference>
<feature type="compositionally biased region" description="Polar residues" evidence="1">
    <location>
        <begin position="118"/>
        <end position="138"/>
    </location>
</feature>
<protein>
    <submittedName>
        <fullName evidence="2">Uncharacterized protein</fullName>
    </submittedName>
</protein>